<accession>A0A9P6CD05</accession>
<dbReference type="GO" id="GO:0051792">
    <property type="term" value="P:medium-chain fatty acid biosynthetic process"/>
    <property type="evidence" value="ECO:0007669"/>
    <property type="project" value="TreeGrafter"/>
</dbReference>
<evidence type="ECO:0000313" key="5">
    <source>
        <dbReference type="Proteomes" id="UP000807353"/>
    </source>
</evidence>
<evidence type="ECO:0000256" key="1">
    <source>
        <dbReference type="ARBA" id="ARBA00010884"/>
    </source>
</evidence>
<dbReference type="Pfam" id="PF00561">
    <property type="entry name" value="Abhydrolase_1"/>
    <property type="match status" value="1"/>
</dbReference>
<proteinExistence type="inferred from homology"/>
<dbReference type="Proteomes" id="UP000807353">
    <property type="component" value="Unassembled WGS sequence"/>
</dbReference>
<organism evidence="4 5">
    <name type="scientific">Collybia nuda</name>
    <dbReference type="NCBI Taxonomy" id="64659"/>
    <lineage>
        <taxon>Eukaryota</taxon>
        <taxon>Fungi</taxon>
        <taxon>Dikarya</taxon>
        <taxon>Basidiomycota</taxon>
        <taxon>Agaricomycotina</taxon>
        <taxon>Agaricomycetes</taxon>
        <taxon>Agaricomycetidae</taxon>
        <taxon>Agaricales</taxon>
        <taxon>Tricholomatineae</taxon>
        <taxon>Clitocybaceae</taxon>
        <taxon>Collybia</taxon>
    </lineage>
</organism>
<feature type="active site" description="Charge relay system" evidence="2">
    <location>
        <position position="202"/>
    </location>
</feature>
<evidence type="ECO:0000313" key="4">
    <source>
        <dbReference type="EMBL" id="KAF9456594.1"/>
    </source>
</evidence>
<dbReference type="InterPro" id="IPR029058">
    <property type="entry name" value="AB_hydrolase_fold"/>
</dbReference>
<name>A0A9P6CD05_9AGAR</name>
<dbReference type="SUPFAM" id="SSF53474">
    <property type="entry name" value="alpha/beta-Hydrolases"/>
    <property type="match status" value="1"/>
</dbReference>
<comment type="caution">
    <text evidence="4">The sequence shown here is derived from an EMBL/GenBank/DDBJ whole genome shotgun (WGS) entry which is preliminary data.</text>
</comment>
<dbReference type="InterPro" id="IPR000073">
    <property type="entry name" value="AB_hydrolase_1"/>
</dbReference>
<dbReference type="OrthoDB" id="5954035at2759"/>
<protein>
    <submittedName>
        <fullName evidence="4">Alpha/Beta hydrolase protein</fullName>
    </submittedName>
</protein>
<dbReference type="PIRSF" id="PIRSF005211">
    <property type="entry name" value="Ab_hydro_YheT"/>
    <property type="match status" value="1"/>
</dbReference>
<dbReference type="GO" id="GO:0051793">
    <property type="term" value="P:medium-chain fatty acid catabolic process"/>
    <property type="evidence" value="ECO:0007669"/>
    <property type="project" value="TreeGrafter"/>
</dbReference>
<keyword evidence="5" id="KW-1185">Reference proteome</keyword>
<evidence type="ECO:0000259" key="3">
    <source>
        <dbReference type="Pfam" id="PF00561"/>
    </source>
</evidence>
<feature type="active site" description="Charge relay system" evidence="2">
    <location>
        <position position="368"/>
    </location>
</feature>
<dbReference type="PANTHER" id="PTHR10794:SF63">
    <property type="entry name" value="ALPHA_BETA HYDROLASE 1, ISOFORM A"/>
    <property type="match status" value="1"/>
</dbReference>
<gene>
    <name evidence="4" type="ORF">BDZ94DRAFT_1314987</name>
</gene>
<evidence type="ECO:0000256" key="2">
    <source>
        <dbReference type="PIRSR" id="PIRSR005211-1"/>
    </source>
</evidence>
<reference evidence="4" key="1">
    <citation type="submission" date="2020-11" db="EMBL/GenBank/DDBJ databases">
        <authorList>
            <consortium name="DOE Joint Genome Institute"/>
            <person name="Ahrendt S."/>
            <person name="Riley R."/>
            <person name="Andreopoulos W."/>
            <person name="Labutti K."/>
            <person name="Pangilinan J."/>
            <person name="Ruiz-Duenas F.J."/>
            <person name="Barrasa J.M."/>
            <person name="Sanchez-Garcia M."/>
            <person name="Camarero S."/>
            <person name="Miyauchi S."/>
            <person name="Serrano A."/>
            <person name="Linde D."/>
            <person name="Babiker R."/>
            <person name="Drula E."/>
            <person name="Ayuso-Fernandez I."/>
            <person name="Pacheco R."/>
            <person name="Padilla G."/>
            <person name="Ferreira P."/>
            <person name="Barriuso J."/>
            <person name="Kellner H."/>
            <person name="Castanera R."/>
            <person name="Alfaro M."/>
            <person name="Ramirez L."/>
            <person name="Pisabarro A.G."/>
            <person name="Kuo A."/>
            <person name="Tritt A."/>
            <person name="Lipzen A."/>
            <person name="He G."/>
            <person name="Yan M."/>
            <person name="Ng V."/>
            <person name="Cullen D."/>
            <person name="Martin F."/>
            <person name="Rosso M.-N."/>
            <person name="Henrissat B."/>
            <person name="Hibbett D."/>
            <person name="Martinez A.T."/>
            <person name="Grigoriev I.V."/>
        </authorList>
    </citation>
    <scope>NUCLEOTIDE SEQUENCE</scope>
    <source>
        <strain evidence="4">CBS 247.69</strain>
    </source>
</reference>
<feature type="domain" description="AB hydrolase-1" evidence="3">
    <location>
        <begin position="124"/>
        <end position="369"/>
    </location>
</feature>
<dbReference type="PANTHER" id="PTHR10794">
    <property type="entry name" value="ABHYDROLASE DOMAIN-CONTAINING PROTEIN"/>
    <property type="match status" value="1"/>
</dbReference>
<feature type="active site" description="Charge relay system" evidence="2">
    <location>
        <position position="342"/>
    </location>
</feature>
<dbReference type="InterPro" id="IPR050960">
    <property type="entry name" value="AB_hydrolase_4_sf"/>
</dbReference>
<comment type="similarity">
    <text evidence="1">Belongs to the AB hydrolase superfamily. AB hydrolase 4 family.</text>
</comment>
<dbReference type="AlphaFoldDB" id="A0A9P6CD05"/>
<dbReference type="GO" id="GO:0047372">
    <property type="term" value="F:monoacylglycerol lipase activity"/>
    <property type="evidence" value="ECO:0007669"/>
    <property type="project" value="TreeGrafter"/>
</dbReference>
<sequence>MQKESVPVFIDTETYSDATKRHSLEQLIRQHCPSLFTPFEPPWWLNNGHLQTTYTALAGGKSVPKIQYMRYNIVSFSSDGSENYYFHTYNDFIPNRKLIRLEDGGTLALDLFPQDPSAFPLSTPILVILTGLTGSSNEGYVRVILSKLHTHRAIIINYRGCGGIPLTSPRLYTCGNTDDIRTALAYISNMYPHAPLHGLGFSLGAGIMTRYVAEEGEKSRLRSICCLACPWNMAANNRSLLSTYVGRKVYAPALGANFREMVKQNMEVFQSSSPEIHKAAREVVAIRRITLGQFDDIFTRRVRAYGPQFPFLALDELYEWGSSDHVLSTVRVPALYINADDDPIVSRLPKDGGGSPNVFLHVTSGGGHLGWHTPGYSYLNGFSTRQWTTEPVLEWLKLMATTEVETENGFTPSTIVAGPNGIYHEVDRPDVFWQELDQAKLLMVPTAKQSGTIRGF</sequence>
<dbReference type="EMBL" id="MU150414">
    <property type="protein sequence ID" value="KAF9456594.1"/>
    <property type="molecule type" value="Genomic_DNA"/>
</dbReference>
<dbReference type="GO" id="GO:0008126">
    <property type="term" value="F:acetylesterase activity"/>
    <property type="evidence" value="ECO:0007669"/>
    <property type="project" value="TreeGrafter"/>
</dbReference>
<dbReference type="InterPro" id="IPR012020">
    <property type="entry name" value="ABHD4"/>
</dbReference>
<dbReference type="Gene3D" id="3.40.50.1820">
    <property type="entry name" value="alpha/beta hydrolase"/>
    <property type="match status" value="1"/>
</dbReference>
<keyword evidence="4" id="KW-0378">Hydrolase</keyword>